<dbReference type="InterPro" id="IPR053278">
    <property type="entry name" value="Pre-60S_factor_ECM1"/>
</dbReference>
<evidence type="ECO:0000256" key="5">
    <source>
        <dbReference type="ARBA" id="ARBA00022517"/>
    </source>
</evidence>
<reference evidence="8 9" key="1">
    <citation type="journal article" date="2011" name="Proc. Natl. Acad. Sci. U.S.A.">
        <title>Evolutionary erosion of yeast sex chromosomes by mating-type switching accidents.</title>
        <authorList>
            <person name="Gordon J.L."/>
            <person name="Armisen D."/>
            <person name="Proux-Wera E."/>
            <person name="Oheigeartaigh S.S."/>
            <person name="Byrne K.P."/>
            <person name="Wolfe K.H."/>
        </authorList>
    </citation>
    <scope>NUCLEOTIDE SEQUENCE [LARGE SCALE GENOMIC DNA]</scope>
    <source>
        <strain evidence="9">ATCC 34711 / CBS 6284 / DSM 70876 / NBRC 10599 / NRRL Y-10934 / UCD 77-7</strain>
    </source>
</reference>
<evidence type="ECO:0000313" key="8">
    <source>
        <dbReference type="EMBL" id="CCH58225.1"/>
    </source>
</evidence>
<dbReference type="GeneID" id="14492758"/>
<proteinExistence type="predicted"/>
<organism evidence="8 9">
    <name type="scientific">Henningerozyma blattae (strain ATCC 34711 / CBS 6284 / DSM 70876 / NBRC 10599 / NRRL Y-10934 / UCD 77-7)</name>
    <name type="common">Yeast</name>
    <name type="synonym">Tetrapisispora blattae</name>
    <dbReference type="NCBI Taxonomy" id="1071380"/>
    <lineage>
        <taxon>Eukaryota</taxon>
        <taxon>Fungi</taxon>
        <taxon>Dikarya</taxon>
        <taxon>Ascomycota</taxon>
        <taxon>Saccharomycotina</taxon>
        <taxon>Saccharomycetes</taxon>
        <taxon>Saccharomycetales</taxon>
        <taxon>Saccharomycetaceae</taxon>
        <taxon>Henningerozyma</taxon>
    </lineage>
</organism>
<gene>
    <name evidence="8" type="primary">TBLA0A04300</name>
    <name evidence="8" type="ORF">TBLA_0A04300</name>
</gene>
<dbReference type="Pfam" id="PF09135">
    <property type="entry name" value="Alb1"/>
    <property type="match status" value="1"/>
</dbReference>
<evidence type="ECO:0000256" key="7">
    <source>
        <dbReference type="SAM" id="MobiDB-lite"/>
    </source>
</evidence>
<dbReference type="HOGENOM" id="CLU_090725_0_0_1"/>
<keyword evidence="4" id="KW-0963">Cytoplasm</keyword>
<dbReference type="eggNOG" id="ENOG502S24Y">
    <property type="taxonomic scope" value="Eukaryota"/>
</dbReference>
<dbReference type="OrthoDB" id="4068492at2759"/>
<evidence type="ECO:0000256" key="2">
    <source>
        <dbReference type="ARBA" id="ARBA00004496"/>
    </source>
</evidence>
<keyword evidence="6" id="KW-0539">Nucleus</keyword>
<dbReference type="InterPro" id="IPR022784">
    <property type="entry name" value="Ribosome_bgen_Alb1"/>
</dbReference>
<dbReference type="GO" id="GO:0005730">
    <property type="term" value="C:nucleolus"/>
    <property type="evidence" value="ECO:0007669"/>
    <property type="project" value="EnsemblFungi"/>
</dbReference>
<keyword evidence="5" id="KW-0690">Ribosome biogenesis</keyword>
<dbReference type="InParanoid" id="I2GVS3"/>
<evidence type="ECO:0000256" key="1">
    <source>
        <dbReference type="ARBA" id="ARBA00004123"/>
    </source>
</evidence>
<sequence>MARSKKSDRNLLDPEVRSLADLPRAEKTDLANAFIRATAAKNGALLDAKISKKSKTKGKGKRFSKKDLERKISQTVTSMDKDRLERALKFTNKLDGKIAKSVSRAKYVQKARKAGWDSTNESIKRELRGEELQPKKKLENQDDMMMDDDDDDDNELEVMEDETEEPRSTKKQTNLFDLLDPDVEN</sequence>
<dbReference type="STRING" id="1071380.I2GVS3"/>
<dbReference type="RefSeq" id="XP_004177744.1">
    <property type="nucleotide sequence ID" value="XM_004177696.1"/>
</dbReference>
<dbReference type="FunCoup" id="I2GVS3">
    <property type="interactions" value="179"/>
</dbReference>
<dbReference type="KEGG" id="tbl:TBLA_0A04300"/>
<accession>I2GVS3</accession>
<dbReference type="Proteomes" id="UP000002866">
    <property type="component" value="Chromosome 1"/>
</dbReference>
<keyword evidence="3" id="KW-0813">Transport</keyword>
<dbReference type="GO" id="GO:0030687">
    <property type="term" value="C:preribosome, large subunit precursor"/>
    <property type="evidence" value="ECO:0007669"/>
    <property type="project" value="EnsemblFungi"/>
</dbReference>
<name>I2GVS3_HENB6</name>
<comment type="subcellular location">
    <subcellularLocation>
        <location evidence="2">Cytoplasm</location>
    </subcellularLocation>
    <subcellularLocation>
        <location evidence="1">Nucleus</location>
    </subcellularLocation>
</comment>
<dbReference type="PANTHER" id="PTHR28280">
    <property type="entry name" value="SHUTTLING PRE-60S FACTOR ECM1"/>
    <property type="match status" value="1"/>
</dbReference>
<dbReference type="GO" id="GO:0000055">
    <property type="term" value="P:ribosomal large subunit export from nucleus"/>
    <property type="evidence" value="ECO:0007669"/>
    <property type="project" value="EnsemblFungi"/>
</dbReference>
<feature type="compositionally biased region" description="Acidic residues" evidence="7">
    <location>
        <begin position="141"/>
        <end position="164"/>
    </location>
</feature>
<protein>
    <submittedName>
        <fullName evidence="8">Uncharacterized protein</fullName>
    </submittedName>
</protein>
<evidence type="ECO:0000256" key="3">
    <source>
        <dbReference type="ARBA" id="ARBA00022448"/>
    </source>
</evidence>
<evidence type="ECO:0000256" key="4">
    <source>
        <dbReference type="ARBA" id="ARBA00022490"/>
    </source>
</evidence>
<evidence type="ECO:0000256" key="6">
    <source>
        <dbReference type="ARBA" id="ARBA00023242"/>
    </source>
</evidence>
<dbReference type="AlphaFoldDB" id="I2GVS3"/>
<feature type="compositionally biased region" description="Basic and acidic residues" evidence="7">
    <location>
        <begin position="122"/>
        <end position="140"/>
    </location>
</feature>
<dbReference type="PANTHER" id="PTHR28280:SF1">
    <property type="entry name" value="SHUTTLING PRE-60S FACTOR ECM1"/>
    <property type="match status" value="1"/>
</dbReference>
<evidence type="ECO:0000313" key="9">
    <source>
        <dbReference type="Proteomes" id="UP000002866"/>
    </source>
</evidence>
<dbReference type="GO" id="GO:1990275">
    <property type="term" value="F:preribosome binding"/>
    <property type="evidence" value="ECO:0007669"/>
    <property type="project" value="EnsemblFungi"/>
</dbReference>
<dbReference type="GO" id="GO:0005737">
    <property type="term" value="C:cytoplasm"/>
    <property type="evidence" value="ECO:0007669"/>
    <property type="project" value="UniProtKB-SubCell"/>
</dbReference>
<keyword evidence="9" id="KW-1185">Reference proteome</keyword>
<dbReference type="EMBL" id="HE806316">
    <property type="protein sequence ID" value="CCH58225.1"/>
    <property type="molecule type" value="Genomic_DNA"/>
</dbReference>
<feature type="region of interest" description="Disordered" evidence="7">
    <location>
        <begin position="109"/>
        <end position="185"/>
    </location>
</feature>